<reference evidence="5" key="1">
    <citation type="journal article" date="2020" name="mSystems">
        <title>Genome- and Community-Level Interaction Insights into Carbon Utilization and Element Cycling Functions of Hydrothermarchaeota in Hydrothermal Sediment.</title>
        <authorList>
            <person name="Zhou Z."/>
            <person name="Liu Y."/>
            <person name="Xu W."/>
            <person name="Pan J."/>
            <person name="Luo Z.H."/>
            <person name="Li M."/>
        </authorList>
    </citation>
    <scope>NUCLEOTIDE SEQUENCE [LARGE SCALE GENOMIC DNA]</scope>
    <source>
        <strain evidence="5">SpSt-637</strain>
        <strain evidence="4">SpSt-667</strain>
    </source>
</reference>
<protein>
    <submittedName>
        <fullName evidence="5">S9 family peptidase</fullName>
    </submittedName>
</protein>
<keyword evidence="1" id="KW-0378">Hydrolase</keyword>
<dbReference type="GO" id="GO:0004252">
    <property type="term" value="F:serine-type endopeptidase activity"/>
    <property type="evidence" value="ECO:0007669"/>
    <property type="project" value="TreeGrafter"/>
</dbReference>
<dbReference type="EMBL" id="DTCK01000019">
    <property type="protein sequence ID" value="HGQ35708.1"/>
    <property type="molecule type" value="Genomic_DNA"/>
</dbReference>
<evidence type="ECO:0000256" key="1">
    <source>
        <dbReference type="ARBA" id="ARBA00022801"/>
    </source>
</evidence>
<evidence type="ECO:0000313" key="4">
    <source>
        <dbReference type="EMBL" id="HGQ35708.1"/>
    </source>
</evidence>
<dbReference type="InterPro" id="IPR029058">
    <property type="entry name" value="AB_hydrolase_fold"/>
</dbReference>
<dbReference type="InterPro" id="IPR054035">
    <property type="entry name" value="APH-like_N"/>
</dbReference>
<dbReference type="EMBL" id="DTBD01000003">
    <property type="protein sequence ID" value="HGQ63637.1"/>
    <property type="molecule type" value="Genomic_DNA"/>
</dbReference>
<evidence type="ECO:0000313" key="5">
    <source>
        <dbReference type="EMBL" id="HGQ63637.1"/>
    </source>
</evidence>
<dbReference type="InterPro" id="IPR001375">
    <property type="entry name" value="Peptidase_S9_cat"/>
</dbReference>
<dbReference type="GO" id="GO:0006508">
    <property type="term" value="P:proteolysis"/>
    <property type="evidence" value="ECO:0007669"/>
    <property type="project" value="InterPro"/>
</dbReference>
<dbReference type="PANTHER" id="PTHR42776">
    <property type="entry name" value="SERINE PEPTIDASE S9 FAMILY MEMBER"/>
    <property type="match status" value="1"/>
</dbReference>
<dbReference type="Pfam" id="PF00326">
    <property type="entry name" value="Peptidase_S9"/>
    <property type="match status" value="1"/>
</dbReference>
<evidence type="ECO:0000259" key="2">
    <source>
        <dbReference type="Pfam" id="PF00326"/>
    </source>
</evidence>
<comment type="caution">
    <text evidence="5">The sequence shown here is derived from an EMBL/GenBank/DDBJ whole genome shotgun (WGS) entry which is preliminary data.</text>
</comment>
<dbReference type="Gene3D" id="3.40.50.1820">
    <property type="entry name" value="alpha/beta hydrolase"/>
    <property type="match status" value="1"/>
</dbReference>
<proteinExistence type="predicted"/>
<dbReference type="SUPFAM" id="SSF50993">
    <property type="entry name" value="Peptidase/esterase 'gauge' domain"/>
    <property type="match status" value="1"/>
</dbReference>
<name>A0A7C4JI93_9CREN</name>
<accession>A0A7C4JI93</accession>
<feature type="domain" description="Peptidase S9 prolyl oligopeptidase catalytic" evidence="2">
    <location>
        <begin position="384"/>
        <end position="581"/>
    </location>
</feature>
<evidence type="ECO:0000259" key="3">
    <source>
        <dbReference type="Pfam" id="PF22173"/>
    </source>
</evidence>
<gene>
    <name evidence="5" type="ORF">ENU08_00080</name>
    <name evidence="4" type="ORF">ENU41_03405</name>
</gene>
<dbReference type="SUPFAM" id="SSF53474">
    <property type="entry name" value="alpha/beta-Hydrolases"/>
    <property type="match status" value="1"/>
</dbReference>
<dbReference type="PANTHER" id="PTHR42776:SF27">
    <property type="entry name" value="DIPEPTIDYL PEPTIDASE FAMILY MEMBER 6"/>
    <property type="match status" value="1"/>
</dbReference>
<organism evidence="5">
    <name type="scientific">Ignisphaera aggregans</name>
    <dbReference type="NCBI Taxonomy" id="334771"/>
    <lineage>
        <taxon>Archaea</taxon>
        <taxon>Thermoproteota</taxon>
        <taxon>Thermoprotei</taxon>
        <taxon>Desulfurococcales</taxon>
        <taxon>Desulfurococcaceae</taxon>
        <taxon>Ignisphaera</taxon>
    </lineage>
</organism>
<sequence>MRLNRITYVVESIVYTPGYILRGVDFKGRIVYQSMEVGVNSLGVFDEDVGEKKRLTSSVVHWSGEVSGDGRRTPFTVDVAKGRELQVVGFVDLDKDKEFIYSNMNPVRVLGIADYDGKMFFVGASAEDIAIYIAEGGDNVEKLVKLNAIARISYAFKGLVVGEGNLRRDPRSSEIFTYNLGSGELKVYTPKEGSVNRNPIVLSNGKILFETNAVTGDTNNLMLLDPETGEFTELKLLVKDLENFKPVEYPFYREFDGRIVVVGKKYGRSRIFIDGKLVETPEGTIANVYVANNKIYYTYTNLTKPARIMVFENRSNRELLGGKLPKDIEDSFSSIEFTWVKSPDGLDIPVYVVKSRKNNEKNVFVVYIHGGPWSEVADAWTPMISVLIAMGYNVVAPNFRGSTGYGERFRLMDIGDPGGGDLLDVEATTKWGFENKLGEKAFIWGYSYGGYMTLWAMFNKPELYSCGVAGAPVADWEEMYELSDAMFREFIKMLFDNKKELWKERSPSTKASHLRAPLAIIQPQNDSRTPLKPVLNLVYKLIEHGKTFQLHVVSGIGHAITSLDKLAEVLTYMLSFIEQCTEG</sequence>
<dbReference type="Pfam" id="PF22173">
    <property type="entry name" value="APH-like_N"/>
    <property type="match status" value="1"/>
</dbReference>
<dbReference type="AlphaFoldDB" id="A0A7C4JI93"/>
<feature type="domain" description="Acylamino-acid-releasing enzyme-like N-terminal" evidence="3">
    <location>
        <begin position="49"/>
        <end position="308"/>
    </location>
</feature>
<dbReference type="Gene3D" id="2.130.10.150">
    <property type="entry name" value="Peptidase/esterase 'gauge' domain"/>
    <property type="match status" value="1"/>
</dbReference>